<dbReference type="AlphaFoldDB" id="A0AAV2ME17"/>
<protein>
    <submittedName>
        <fullName evidence="2">Uncharacterized protein</fullName>
    </submittedName>
</protein>
<dbReference type="EMBL" id="OZ035829">
    <property type="protein sequence ID" value="CAL1611627.1"/>
    <property type="molecule type" value="Genomic_DNA"/>
</dbReference>
<sequence>MDLDSDSSASPRRSPSPLPSDISPAPQILEPDSLSMMEGACLTKVELRVSCKGISDREDGGKPETCVVLNIWSQGQWDQVRPESRARPETIK</sequence>
<evidence type="ECO:0000313" key="2">
    <source>
        <dbReference type="EMBL" id="CAL1611627.1"/>
    </source>
</evidence>
<feature type="compositionally biased region" description="Low complexity" evidence="1">
    <location>
        <begin position="1"/>
        <end position="26"/>
    </location>
</feature>
<evidence type="ECO:0000256" key="1">
    <source>
        <dbReference type="SAM" id="MobiDB-lite"/>
    </source>
</evidence>
<proteinExistence type="predicted"/>
<accession>A0AAV2ME17</accession>
<gene>
    <name evidence="2" type="ORF">KC01_LOCUS38023</name>
</gene>
<evidence type="ECO:0000313" key="3">
    <source>
        <dbReference type="Proteomes" id="UP001497482"/>
    </source>
</evidence>
<feature type="region of interest" description="Disordered" evidence="1">
    <location>
        <begin position="1"/>
        <end position="29"/>
    </location>
</feature>
<organism evidence="2 3">
    <name type="scientific">Knipowitschia caucasica</name>
    <name type="common">Caucasian dwarf goby</name>
    <name type="synonym">Pomatoschistus caucasicus</name>
    <dbReference type="NCBI Taxonomy" id="637954"/>
    <lineage>
        <taxon>Eukaryota</taxon>
        <taxon>Metazoa</taxon>
        <taxon>Chordata</taxon>
        <taxon>Craniata</taxon>
        <taxon>Vertebrata</taxon>
        <taxon>Euteleostomi</taxon>
        <taxon>Actinopterygii</taxon>
        <taxon>Neopterygii</taxon>
        <taxon>Teleostei</taxon>
        <taxon>Neoteleostei</taxon>
        <taxon>Acanthomorphata</taxon>
        <taxon>Gobiaria</taxon>
        <taxon>Gobiiformes</taxon>
        <taxon>Gobioidei</taxon>
        <taxon>Gobiidae</taxon>
        <taxon>Gobiinae</taxon>
        <taxon>Knipowitschia</taxon>
    </lineage>
</organism>
<dbReference type="Proteomes" id="UP001497482">
    <property type="component" value="Chromosome 7"/>
</dbReference>
<reference evidence="2 3" key="1">
    <citation type="submission" date="2024-04" db="EMBL/GenBank/DDBJ databases">
        <authorList>
            <person name="Waldvogel A.-M."/>
            <person name="Schoenle A."/>
        </authorList>
    </citation>
    <scope>NUCLEOTIDE SEQUENCE [LARGE SCALE GENOMIC DNA]</scope>
</reference>
<name>A0AAV2ME17_KNICA</name>
<keyword evidence="3" id="KW-1185">Reference proteome</keyword>